<dbReference type="OrthoDB" id="246934at2759"/>
<dbReference type="RefSeq" id="XP_029231628.1">
    <property type="nucleotide sequence ID" value="XM_029368201.1"/>
</dbReference>
<dbReference type="Proteomes" id="UP000284403">
    <property type="component" value="Unassembled WGS sequence"/>
</dbReference>
<dbReference type="AlphaFoldDB" id="A0A3R7LKF9"/>
<proteinExistence type="predicted"/>
<comment type="caution">
    <text evidence="2">The sequence shown here is derived from an EMBL/GenBank/DDBJ whole genome shotgun (WGS) entry which is preliminary data.</text>
</comment>
<reference evidence="2 3" key="1">
    <citation type="journal article" date="2018" name="BMC Genomics">
        <title>Genomic comparison of Trypanosoma conorhini and Trypanosoma rangeli to Trypanosoma cruzi strains of high and low virulence.</title>
        <authorList>
            <person name="Bradwell K.R."/>
            <person name="Koparde V.N."/>
            <person name="Matveyev A.V."/>
            <person name="Serrano M.G."/>
            <person name="Alves J.M."/>
            <person name="Parikh H."/>
            <person name="Huang B."/>
            <person name="Lee V."/>
            <person name="Espinosa-Alvarez O."/>
            <person name="Ortiz P.A."/>
            <person name="Costa-Martins A.G."/>
            <person name="Teixeira M.M."/>
            <person name="Buck G.A."/>
        </authorList>
    </citation>
    <scope>NUCLEOTIDE SEQUENCE [LARGE SCALE GENOMIC DNA]</scope>
    <source>
        <strain evidence="2 3">025E</strain>
    </source>
</reference>
<dbReference type="GeneID" id="40314874"/>
<feature type="region of interest" description="Disordered" evidence="1">
    <location>
        <begin position="216"/>
        <end position="235"/>
    </location>
</feature>
<accession>A0A3R7LKF9</accession>
<protein>
    <submittedName>
        <fullName evidence="2">Uncharacterized protein</fullName>
    </submittedName>
</protein>
<gene>
    <name evidence="2" type="ORF">Tco025E_01263</name>
</gene>
<evidence type="ECO:0000313" key="2">
    <source>
        <dbReference type="EMBL" id="RNF26422.1"/>
    </source>
</evidence>
<organism evidence="2 3">
    <name type="scientific">Trypanosoma conorhini</name>
    <dbReference type="NCBI Taxonomy" id="83891"/>
    <lineage>
        <taxon>Eukaryota</taxon>
        <taxon>Discoba</taxon>
        <taxon>Euglenozoa</taxon>
        <taxon>Kinetoplastea</taxon>
        <taxon>Metakinetoplastina</taxon>
        <taxon>Trypanosomatida</taxon>
        <taxon>Trypanosomatidae</taxon>
        <taxon>Trypanosoma</taxon>
    </lineage>
</organism>
<evidence type="ECO:0000313" key="3">
    <source>
        <dbReference type="Proteomes" id="UP000284403"/>
    </source>
</evidence>
<sequence length="1167" mass="124326">MVTTSMPSSSSLAAAAAYTRQEGEAWNVVDVFCLGSHSVWFMISDASRATANKATSRRPSCISFPEERATQDAATEGSFSLLRELQRVARVVTVSGADAAKPHEECPCCSGKREGVAAVSTLLVQGLHVVLFFVMECNCLAFASFALNSFPGTNDASHCAGKAQLLAVRWCSGEVQANAAPHTLPRQISVSVSAILEACKADSSSLTNTTTNTVAYPLRSSSPSPQQGQRGWKSVSTRLSRNTSSCFVLRLVFARVVGWMEYVELAWQEDVGGGAPSPWRTLHGFCQLTVGSLHLGRMGGVPGEVRAVTWMSCSRDYEQLYPLLAVLHQSAPVTGDPFLDRLSVCMLSARRRPKTPRGSGDDSWVARLETLHGALVEGPWCLEALTLAHPSFLLHAAPVEGDNRGGGKEVLGIFLRAAHVMYPMSALLREESAHAAWEPLAGAAARNPTKSDEMYFALFAEEGEVARCPVGGFIESAVACPMTTSEPRRVSSAAGGKGRVVALVLAMRSAGDVLLLEVGTTSAAAAAAVSAAGGRGLRRETNEKDVVKMTIVHCRRVSAWDSEVPRLLRHLHRFVALHWDDAKGTAFLLAAHQDDKTQQVDCSLLMAELVPQGRETLQFTWFGACNGSIVKAGINSRGFPLRVGLLPLVQPPSAVDVAYNLGSVPHAPLHALCRCAILQDEAADSCLGEVVVFRSGDICLVRRSTPRDAHWRCNDTTVFCTRLSKVQWPHPEDTVQVDALILLFSSGSADICMASFWSTDAGTTPSLAEVGGATWLHALLLLLVCRGTVILMTAEGHVLCVGDAHPPLPATHVGHNTNPVEMNSMGSMDDESPSLLPCMIRLFASVARNYFFVLSTGVASLPARGDGYRECFFLLLHVACGMGQEEGVGAVSSATVRVVDILRVGSDGHPLFDFLPAGRPDTCAKMAAVNKGAATQDKFVFAREMMYFAGATVHTVPCVLSCRVSARGSQAKAEFETPPLNTHRAGLNLQKLIKEENKATTRLVEPTLLQCVPHPLGKDTSTMCAVVVISFLHGSTLLAVVGRGGASGRRWHCQLLPATAMATAEVGVPFVRLVSRAVSRGGGGGGPICWLQDAAGHWHSLSCRDTDGPKGDACEAKTSLLLSVGSLPKATQGALESPPCASGEDGIGEVTAAWDESDRMFTLAPCC</sequence>
<name>A0A3R7LKF9_9TRYP</name>
<keyword evidence="3" id="KW-1185">Reference proteome</keyword>
<evidence type="ECO:0000256" key="1">
    <source>
        <dbReference type="SAM" id="MobiDB-lite"/>
    </source>
</evidence>
<dbReference type="EMBL" id="MKKU01000042">
    <property type="protein sequence ID" value="RNF26422.1"/>
    <property type="molecule type" value="Genomic_DNA"/>
</dbReference>
<feature type="compositionally biased region" description="Low complexity" evidence="1">
    <location>
        <begin position="216"/>
        <end position="231"/>
    </location>
</feature>